<dbReference type="GO" id="GO:0016779">
    <property type="term" value="F:nucleotidyltransferase activity"/>
    <property type="evidence" value="ECO:0007669"/>
    <property type="project" value="UniProtKB-KW"/>
</dbReference>
<dbReference type="GO" id="GO:0005524">
    <property type="term" value="F:ATP binding"/>
    <property type="evidence" value="ECO:0007669"/>
    <property type="project" value="UniProtKB-KW"/>
</dbReference>
<dbReference type="InterPro" id="IPR004821">
    <property type="entry name" value="Cyt_trans-like"/>
</dbReference>
<dbReference type="EMBL" id="FUYR01000002">
    <property type="protein sequence ID" value="SKB70441.1"/>
    <property type="molecule type" value="Genomic_DNA"/>
</dbReference>
<dbReference type="Proteomes" id="UP000189981">
    <property type="component" value="Unassembled WGS sequence"/>
</dbReference>
<dbReference type="GO" id="GO:0016773">
    <property type="term" value="F:phosphotransferase activity, alcohol group as acceptor"/>
    <property type="evidence" value="ECO:0007669"/>
    <property type="project" value="InterPro"/>
</dbReference>
<dbReference type="InterPro" id="IPR014729">
    <property type="entry name" value="Rossmann-like_a/b/a_fold"/>
</dbReference>
<gene>
    <name evidence="9" type="ORF">SAMN05661099_2316</name>
</gene>
<reference evidence="10" key="1">
    <citation type="submission" date="2017-02" db="EMBL/GenBank/DDBJ databases">
        <authorList>
            <person name="Varghese N."/>
            <person name="Submissions S."/>
        </authorList>
    </citation>
    <scope>NUCLEOTIDE SEQUENCE [LARGE SCALE GENOMIC DNA]</scope>
    <source>
        <strain evidence="10">DSM 22385</strain>
    </source>
</reference>
<evidence type="ECO:0000313" key="9">
    <source>
        <dbReference type="EMBL" id="SKB70441.1"/>
    </source>
</evidence>
<dbReference type="InterPro" id="IPR050385">
    <property type="entry name" value="Archaeal_FAD_synthase"/>
</dbReference>
<dbReference type="Pfam" id="PF01467">
    <property type="entry name" value="CTP_transf_like"/>
    <property type="match status" value="1"/>
</dbReference>
<dbReference type="STRING" id="572036.SAMN05661099_2316"/>
<dbReference type="InterPro" id="IPR011914">
    <property type="entry name" value="RfaE_dom_II"/>
</dbReference>
<evidence type="ECO:0000256" key="3">
    <source>
        <dbReference type="ARBA" id="ARBA00022695"/>
    </source>
</evidence>
<keyword evidence="10" id="KW-1185">Reference proteome</keyword>
<evidence type="ECO:0000256" key="1">
    <source>
        <dbReference type="ARBA" id="ARBA00012519"/>
    </source>
</evidence>
<keyword evidence="5" id="KW-0067">ATP-binding</keyword>
<evidence type="ECO:0000256" key="7">
    <source>
        <dbReference type="ARBA" id="ARBA00047428"/>
    </source>
</evidence>
<evidence type="ECO:0000256" key="6">
    <source>
        <dbReference type="ARBA" id="ARBA00023277"/>
    </source>
</evidence>
<dbReference type="NCBIfam" id="TIGR02199">
    <property type="entry name" value="rfaE_dom_II"/>
    <property type="match status" value="1"/>
</dbReference>
<proteinExistence type="predicted"/>
<name>A0A1T5DFQ7_9SPHI</name>
<organism evidence="9 10">
    <name type="scientific">Daejeonella lutea</name>
    <dbReference type="NCBI Taxonomy" id="572036"/>
    <lineage>
        <taxon>Bacteria</taxon>
        <taxon>Pseudomonadati</taxon>
        <taxon>Bacteroidota</taxon>
        <taxon>Sphingobacteriia</taxon>
        <taxon>Sphingobacteriales</taxon>
        <taxon>Sphingobacteriaceae</taxon>
        <taxon>Daejeonella</taxon>
    </lineage>
</organism>
<dbReference type="Gene3D" id="3.40.50.620">
    <property type="entry name" value="HUPs"/>
    <property type="match status" value="1"/>
</dbReference>
<evidence type="ECO:0000256" key="2">
    <source>
        <dbReference type="ARBA" id="ARBA00022679"/>
    </source>
</evidence>
<keyword evidence="4" id="KW-0547">Nucleotide-binding</keyword>
<evidence type="ECO:0000256" key="4">
    <source>
        <dbReference type="ARBA" id="ARBA00022741"/>
    </source>
</evidence>
<dbReference type="RefSeq" id="WP_079702831.1">
    <property type="nucleotide sequence ID" value="NZ_FUYR01000002.1"/>
</dbReference>
<dbReference type="PANTHER" id="PTHR43793">
    <property type="entry name" value="FAD SYNTHASE"/>
    <property type="match status" value="1"/>
</dbReference>
<evidence type="ECO:0000259" key="8">
    <source>
        <dbReference type="Pfam" id="PF01467"/>
    </source>
</evidence>
<feature type="domain" description="Cytidyltransferase-like" evidence="8">
    <location>
        <begin position="33"/>
        <end position="156"/>
    </location>
</feature>
<accession>A0A1T5DFQ7</accession>
<protein>
    <recommendedName>
        <fullName evidence="1">D-glycero-beta-D-manno-heptose 1-phosphate adenylyltransferase</fullName>
        <ecNumber evidence="1">2.7.7.70</ecNumber>
    </recommendedName>
</protein>
<dbReference type="EC" id="2.7.7.70" evidence="1"/>
<evidence type="ECO:0000313" key="10">
    <source>
        <dbReference type="Proteomes" id="UP000189981"/>
    </source>
</evidence>
<dbReference type="SUPFAM" id="SSF52374">
    <property type="entry name" value="Nucleotidylyl transferase"/>
    <property type="match status" value="1"/>
</dbReference>
<dbReference type="NCBIfam" id="TIGR00125">
    <property type="entry name" value="cyt_tran_rel"/>
    <property type="match status" value="1"/>
</dbReference>
<sequence length="164" mass="18332">MAKLNNISEKIFNQEQLKARLNVWRLLEKKIVFTNGCFDLIHLGHIDYLAKAADLGDKLIVGLNSDKSTSDIKGPNRPITDERSRAYILASMSFIDAVILFDEETPINLIRLVNPDVLVKGADYTIDQIVGSDIVIQNGGNVQTLEYLPGYSTTLIEKKIKSLQ</sequence>
<dbReference type="PANTHER" id="PTHR43793:SF2">
    <property type="entry name" value="BIFUNCTIONAL PROTEIN HLDE"/>
    <property type="match status" value="1"/>
</dbReference>
<dbReference type="OrthoDB" id="9795543at2"/>
<keyword evidence="2" id="KW-0808">Transferase</keyword>
<keyword evidence="3" id="KW-0548">Nucleotidyltransferase</keyword>
<comment type="catalytic activity">
    <reaction evidence="7">
        <text>D-glycero-beta-D-manno-heptose 1-phosphate + ATP + H(+) = ADP-D-glycero-beta-D-manno-heptose + diphosphate</text>
        <dbReference type="Rhea" id="RHEA:27465"/>
        <dbReference type="ChEBI" id="CHEBI:15378"/>
        <dbReference type="ChEBI" id="CHEBI:30616"/>
        <dbReference type="ChEBI" id="CHEBI:33019"/>
        <dbReference type="ChEBI" id="CHEBI:59967"/>
        <dbReference type="ChEBI" id="CHEBI:61593"/>
        <dbReference type="EC" id="2.7.7.70"/>
    </reaction>
</comment>
<evidence type="ECO:0000256" key="5">
    <source>
        <dbReference type="ARBA" id="ARBA00022840"/>
    </source>
</evidence>
<dbReference type="AlphaFoldDB" id="A0A1T5DFQ7"/>
<keyword evidence="6" id="KW-0119">Carbohydrate metabolism</keyword>
<dbReference type="GO" id="GO:0005975">
    <property type="term" value="P:carbohydrate metabolic process"/>
    <property type="evidence" value="ECO:0007669"/>
    <property type="project" value="InterPro"/>
</dbReference>